<evidence type="ECO:0000256" key="5">
    <source>
        <dbReference type="ARBA" id="ARBA00023136"/>
    </source>
</evidence>
<dbReference type="PANTHER" id="PTHR30250:SF21">
    <property type="entry name" value="LIPID II FLIPPASE MURJ"/>
    <property type="match status" value="1"/>
</dbReference>
<feature type="transmembrane region" description="Helical" evidence="6">
    <location>
        <begin position="245"/>
        <end position="265"/>
    </location>
</feature>
<feature type="transmembrane region" description="Helical" evidence="6">
    <location>
        <begin position="198"/>
        <end position="216"/>
    </location>
</feature>
<dbReference type="GO" id="GO:0005886">
    <property type="term" value="C:plasma membrane"/>
    <property type="evidence" value="ECO:0007669"/>
    <property type="project" value="UniProtKB-SubCell"/>
</dbReference>
<protein>
    <submittedName>
        <fullName evidence="7">Cell division protein</fullName>
    </submittedName>
</protein>
<evidence type="ECO:0000313" key="8">
    <source>
        <dbReference type="Proteomes" id="UP000028549"/>
    </source>
</evidence>
<feature type="transmembrane region" description="Helical" evidence="6">
    <location>
        <begin position="12"/>
        <end position="34"/>
    </location>
</feature>
<dbReference type="PIRSF" id="PIRSF038958">
    <property type="entry name" value="PG_synth_SpoVB"/>
    <property type="match status" value="1"/>
</dbReference>
<sequence>MSNKLLRGTLVLTLGTYISRILGMIYIIPFYALVGKDGGALYQIGYAQYAVFLGIATMGFPQAVSKFVSKYNSIGDYATSRKMFRVGISVMFLTGVLAFIILYLLAPVLAESSLGQREIGNTTVDDAVLVIRMVSLALIVVPIMSLIRGFFQGHQSMGPTAVSQVIEQIVRIAFLLVSAYLVLKVFDGSLVTAVGYSTFAAFVGAIGGLLVLFAYWQRRKHGLEAMRENLVPSEDMPAGRMFKELFSYAGPFVFVGLAIPLYTYIDTNTFIKSMVEGGFKETATGIFSIVVLYLPKLVMIPVSLATAFGLTLVPTITRSFTDKNMKLVNKQIDQAFQIIIFLTLPAIVGLVILSEPAYMLFYENDPDGALLLRWFAPVAILFSFFTVTAAVLQGINKQKLAVISLSLGLIIKLAVNAPLIEAYQGVGSILATALGFGASILYSFAMIRRHAGYSFKLLFKRTVFIGILTAFMGLVVSVTQSVLSIFIEYSDGKMQSVIILLIAIGLGAAAYLYAAHRSHLLEKLLGSRFSFLNRKKKAAE</sequence>
<dbReference type="Proteomes" id="UP000028549">
    <property type="component" value="Unassembled WGS sequence"/>
</dbReference>
<dbReference type="AlphaFoldDB" id="A0A084H0U2"/>
<gene>
    <name evidence="7" type="ORF">GS18_0207855</name>
</gene>
<feature type="transmembrane region" description="Helical" evidence="6">
    <location>
        <begin position="426"/>
        <end position="444"/>
    </location>
</feature>
<organism evidence="7 8">
    <name type="scientific">Metabacillus indicus</name>
    <name type="common">Bacillus indicus</name>
    <dbReference type="NCBI Taxonomy" id="246786"/>
    <lineage>
        <taxon>Bacteria</taxon>
        <taxon>Bacillati</taxon>
        <taxon>Bacillota</taxon>
        <taxon>Bacilli</taxon>
        <taxon>Bacillales</taxon>
        <taxon>Bacillaceae</taxon>
        <taxon>Metabacillus</taxon>
    </lineage>
</organism>
<keyword evidence="5 6" id="KW-0472">Membrane</keyword>
<dbReference type="EMBL" id="JNVC02000003">
    <property type="protein sequence ID" value="KEZ53204.1"/>
    <property type="molecule type" value="Genomic_DNA"/>
</dbReference>
<evidence type="ECO:0000256" key="1">
    <source>
        <dbReference type="ARBA" id="ARBA00004651"/>
    </source>
</evidence>
<feature type="transmembrane region" description="Helical" evidence="6">
    <location>
        <begin position="285"/>
        <end position="313"/>
    </location>
</feature>
<evidence type="ECO:0000256" key="2">
    <source>
        <dbReference type="ARBA" id="ARBA00022475"/>
    </source>
</evidence>
<feature type="transmembrane region" description="Helical" evidence="6">
    <location>
        <begin position="464"/>
        <end position="487"/>
    </location>
</feature>
<keyword evidence="3 6" id="KW-0812">Transmembrane</keyword>
<proteinExistence type="predicted"/>
<name>A0A084H0U2_METID</name>
<dbReference type="InterPro" id="IPR024923">
    <property type="entry name" value="PG_synth_SpoVB"/>
</dbReference>
<dbReference type="RefSeq" id="WP_029565858.1">
    <property type="nucleotide sequence ID" value="NZ_JNVC02000003.1"/>
</dbReference>
<reference evidence="7 8" key="1">
    <citation type="journal article" date="2005" name="Int. J. Syst. Evol. Microbiol.">
        <title>Bacillus cibi sp. nov., isolated from jeotgal, a traditional Korean fermented seafood.</title>
        <authorList>
            <person name="Yoon J.H."/>
            <person name="Lee C.H."/>
            <person name="Oh T.K."/>
        </authorList>
    </citation>
    <scope>NUCLEOTIDE SEQUENCE [LARGE SCALE GENOMIC DNA]</scope>
    <source>
        <strain evidence="7 8">DSM 16189</strain>
    </source>
</reference>
<feature type="transmembrane region" description="Helical" evidence="6">
    <location>
        <begin position="400"/>
        <end position="420"/>
    </location>
</feature>
<keyword evidence="7" id="KW-0131">Cell cycle</keyword>
<comment type="subcellular location">
    <subcellularLocation>
        <location evidence="1">Cell membrane</location>
        <topology evidence="1">Multi-pass membrane protein</topology>
    </subcellularLocation>
</comment>
<evidence type="ECO:0000256" key="3">
    <source>
        <dbReference type="ARBA" id="ARBA00022692"/>
    </source>
</evidence>
<comment type="caution">
    <text evidence="7">The sequence shown here is derived from an EMBL/GenBank/DDBJ whole genome shotgun (WGS) entry which is preliminary data.</text>
</comment>
<dbReference type="Pfam" id="PF01943">
    <property type="entry name" value="Polysacc_synt"/>
    <property type="match status" value="1"/>
</dbReference>
<keyword evidence="8" id="KW-1185">Reference proteome</keyword>
<dbReference type="CDD" id="cd13124">
    <property type="entry name" value="MATE_SpoVB_like"/>
    <property type="match status" value="1"/>
</dbReference>
<feature type="transmembrane region" description="Helical" evidence="6">
    <location>
        <begin position="493"/>
        <end position="514"/>
    </location>
</feature>
<feature type="transmembrane region" description="Helical" evidence="6">
    <location>
        <begin position="46"/>
        <end position="65"/>
    </location>
</feature>
<evidence type="ECO:0000313" key="7">
    <source>
        <dbReference type="EMBL" id="KEZ53204.1"/>
    </source>
</evidence>
<feature type="transmembrane region" description="Helical" evidence="6">
    <location>
        <begin position="374"/>
        <end position="393"/>
    </location>
</feature>
<dbReference type="OrthoDB" id="9775950at2"/>
<accession>A0A084H0U2</accession>
<keyword evidence="4 6" id="KW-1133">Transmembrane helix</keyword>
<dbReference type="GO" id="GO:0051301">
    <property type="term" value="P:cell division"/>
    <property type="evidence" value="ECO:0007669"/>
    <property type="project" value="UniProtKB-KW"/>
</dbReference>
<dbReference type="InterPro" id="IPR002797">
    <property type="entry name" value="Polysacc_synth"/>
</dbReference>
<dbReference type="InterPro" id="IPR050833">
    <property type="entry name" value="Poly_Biosynth_Transport"/>
</dbReference>
<feature type="transmembrane region" description="Helical" evidence="6">
    <location>
        <begin position="168"/>
        <end position="186"/>
    </location>
</feature>
<keyword evidence="7" id="KW-0132">Cell division</keyword>
<evidence type="ECO:0000256" key="6">
    <source>
        <dbReference type="SAM" id="Phobius"/>
    </source>
</evidence>
<feature type="transmembrane region" description="Helical" evidence="6">
    <location>
        <begin position="129"/>
        <end position="147"/>
    </location>
</feature>
<dbReference type="STRING" id="246786.GS18_0207855"/>
<evidence type="ECO:0000256" key="4">
    <source>
        <dbReference type="ARBA" id="ARBA00022989"/>
    </source>
</evidence>
<keyword evidence="2" id="KW-1003">Cell membrane</keyword>
<dbReference type="PANTHER" id="PTHR30250">
    <property type="entry name" value="PST FAMILY PREDICTED COLANIC ACID TRANSPORTER"/>
    <property type="match status" value="1"/>
</dbReference>
<feature type="transmembrane region" description="Helical" evidence="6">
    <location>
        <begin position="334"/>
        <end position="354"/>
    </location>
</feature>
<feature type="transmembrane region" description="Helical" evidence="6">
    <location>
        <begin position="86"/>
        <end position="109"/>
    </location>
</feature>